<comment type="caution">
    <text evidence="7">The sequence shown here is derived from an EMBL/GenBank/DDBJ whole genome shotgun (WGS) entry which is preliminary data.</text>
</comment>
<reference evidence="7" key="1">
    <citation type="journal article" date="2014" name="Front. Microbiol.">
        <title>High frequency of phylogenetically diverse reductive dehalogenase-homologous genes in deep subseafloor sedimentary metagenomes.</title>
        <authorList>
            <person name="Kawai M."/>
            <person name="Futagami T."/>
            <person name="Toyoda A."/>
            <person name="Takaki Y."/>
            <person name="Nishi S."/>
            <person name="Hori S."/>
            <person name="Arai W."/>
            <person name="Tsubouchi T."/>
            <person name="Morono Y."/>
            <person name="Uchiyama I."/>
            <person name="Ito T."/>
            <person name="Fujiyama A."/>
            <person name="Inagaki F."/>
            <person name="Takami H."/>
        </authorList>
    </citation>
    <scope>NUCLEOTIDE SEQUENCE</scope>
    <source>
        <strain evidence="7">Expedition CK06-06</strain>
    </source>
</reference>
<comment type="subcellular location">
    <subcellularLocation>
        <location evidence="1">Membrane</location>
        <topology evidence="1">Multi-pass membrane protein</topology>
    </subcellularLocation>
</comment>
<keyword evidence="2 5" id="KW-0812">Transmembrane</keyword>
<sequence length="150" mass="17047">MEIILFRNIPAMIIIPGMIKKVKVSPFGNNKPILCLSGLMITIGILTGFYTYTTLPLTDAMTIQQLSPFFVFFLSGIFLKEKLHLRQIPFFILAFLGASLVIKPGFRVDIFPAIIALLSAIFIAFSHTTLRYLKLTDHYLVIINYRTYII</sequence>
<gene>
    <name evidence="7" type="ORF">S01H1_19707</name>
</gene>
<evidence type="ECO:0000256" key="4">
    <source>
        <dbReference type="ARBA" id="ARBA00023136"/>
    </source>
</evidence>
<evidence type="ECO:0000256" key="1">
    <source>
        <dbReference type="ARBA" id="ARBA00004141"/>
    </source>
</evidence>
<name>X0TRM2_9ZZZZ</name>
<feature type="transmembrane region" description="Helical" evidence="5">
    <location>
        <begin position="110"/>
        <end position="130"/>
    </location>
</feature>
<feature type="transmembrane region" description="Helical" evidence="5">
    <location>
        <begin position="88"/>
        <end position="104"/>
    </location>
</feature>
<dbReference type="InterPro" id="IPR037185">
    <property type="entry name" value="EmrE-like"/>
</dbReference>
<dbReference type="InterPro" id="IPR000620">
    <property type="entry name" value="EamA_dom"/>
</dbReference>
<accession>X0TRM2</accession>
<organism evidence="7">
    <name type="scientific">marine sediment metagenome</name>
    <dbReference type="NCBI Taxonomy" id="412755"/>
    <lineage>
        <taxon>unclassified sequences</taxon>
        <taxon>metagenomes</taxon>
        <taxon>ecological metagenomes</taxon>
    </lineage>
</organism>
<evidence type="ECO:0000313" key="7">
    <source>
        <dbReference type="EMBL" id="GAF96223.1"/>
    </source>
</evidence>
<evidence type="ECO:0000256" key="2">
    <source>
        <dbReference type="ARBA" id="ARBA00022692"/>
    </source>
</evidence>
<dbReference type="AlphaFoldDB" id="X0TRM2"/>
<dbReference type="SUPFAM" id="SSF103481">
    <property type="entry name" value="Multidrug resistance efflux transporter EmrE"/>
    <property type="match status" value="1"/>
</dbReference>
<dbReference type="PANTHER" id="PTHR22911">
    <property type="entry name" value="ACYL-MALONYL CONDENSING ENZYME-RELATED"/>
    <property type="match status" value="1"/>
</dbReference>
<dbReference type="Pfam" id="PF00892">
    <property type="entry name" value="EamA"/>
    <property type="match status" value="1"/>
</dbReference>
<keyword evidence="4 5" id="KW-0472">Membrane</keyword>
<keyword evidence="3 5" id="KW-1133">Transmembrane helix</keyword>
<feature type="transmembrane region" description="Helical" evidence="5">
    <location>
        <begin position="61"/>
        <end position="79"/>
    </location>
</feature>
<feature type="transmembrane region" description="Helical" evidence="5">
    <location>
        <begin position="33"/>
        <end position="55"/>
    </location>
</feature>
<evidence type="ECO:0000259" key="6">
    <source>
        <dbReference type="Pfam" id="PF00892"/>
    </source>
</evidence>
<protein>
    <recommendedName>
        <fullName evidence="6">EamA domain-containing protein</fullName>
    </recommendedName>
</protein>
<proteinExistence type="predicted"/>
<feature type="non-terminal residue" evidence="7">
    <location>
        <position position="150"/>
    </location>
</feature>
<dbReference type="GO" id="GO:0016020">
    <property type="term" value="C:membrane"/>
    <property type="evidence" value="ECO:0007669"/>
    <property type="project" value="UniProtKB-SubCell"/>
</dbReference>
<evidence type="ECO:0000256" key="3">
    <source>
        <dbReference type="ARBA" id="ARBA00022989"/>
    </source>
</evidence>
<dbReference type="PANTHER" id="PTHR22911:SF6">
    <property type="entry name" value="SOLUTE CARRIER FAMILY 35 MEMBER G1"/>
    <property type="match status" value="1"/>
</dbReference>
<feature type="domain" description="EamA" evidence="6">
    <location>
        <begin position="5"/>
        <end position="102"/>
    </location>
</feature>
<evidence type="ECO:0000256" key="5">
    <source>
        <dbReference type="SAM" id="Phobius"/>
    </source>
</evidence>
<dbReference type="EMBL" id="BARS01010680">
    <property type="protein sequence ID" value="GAF96223.1"/>
    <property type="molecule type" value="Genomic_DNA"/>
</dbReference>